<evidence type="ECO:0000259" key="4">
    <source>
        <dbReference type="SMART" id="SM00848"/>
    </source>
</evidence>
<evidence type="ECO:0000256" key="2">
    <source>
        <dbReference type="ARBA" id="ARBA00023157"/>
    </source>
</evidence>
<dbReference type="InterPro" id="IPR025660">
    <property type="entry name" value="Pept_his_AS"/>
</dbReference>
<sequence>MTMATASASLALVMLFACSLLLAGTAFSDDTIAIPLLERFKAWQAEYNRTYATPEEFQQRFMVYSENLRFIKTMNQLSTGSSYELGENQFTDLTEEEFKDTYLMKLDEQPPAAEAMPPIVGTMSTAGMSNGDNTGEAPNSVDWRTKGAVTPVKNQQQCGKVWVLMLLLGVCNGGVHRRCAPDKDRSSGVPVGARDRGLRPWGNDHGCRGGYPRSAMEWVTRNGGLTTESDYPYVGSQRQCMSGKLGHHAARIRGYQAVQRKNEAELERAVAGRPVAVVIDASRAFQFYKRGVFSGPCNTTTVNHAVTVVGYGSAGSDSGGGRKYWIVKNSWGQRWGENGYVRMARRVRAREGMCAIAIEPYYPVM</sequence>
<dbReference type="EMBL" id="CM000785">
    <property type="protein sequence ID" value="AQL01874.1"/>
    <property type="molecule type" value="Genomic_DNA"/>
</dbReference>
<dbReference type="ExpressionAtlas" id="A0A1D6NUQ6">
    <property type="expression patterns" value="baseline"/>
</dbReference>
<dbReference type="STRING" id="4577.A0A1D6NUQ6"/>
<dbReference type="PROSITE" id="PS00640">
    <property type="entry name" value="THIOL_PROTEASE_ASN"/>
    <property type="match status" value="1"/>
</dbReference>
<dbReference type="InParanoid" id="A0A1D6NUQ6"/>
<evidence type="ECO:0000256" key="1">
    <source>
        <dbReference type="ARBA" id="ARBA00008455"/>
    </source>
</evidence>
<feature type="domain" description="Peptidase C1A papain C-terminal" evidence="3">
    <location>
        <begin position="137"/>
        <end position="364"/>
    </location>
</feature>
<dbReference type="Pfam" id="PF08246">
    <property type="entry name" value="Inhibitor_I29"/>
    <property type="match status" value="1"/>
</dbReference>
<dbReference type="InterPro" id="IPR013128">
    <property type="entry name" value="Peptidase_C1A"/>
</dbReference>
<reference evidence="5" key="1">
    <citation type="submission" date="2015-12" db="EMBL/GenBank/DDBJ databases">
        <title>Update maize B73 reference genome by single molecule sequencing technologies.</title>
        <authorList>
            <consortium name="Maize Genome Sequencing Project"/>
            <person name="Ware D."/>
        </authorList>
    </citation>
    <scope>NUCLEOTIDE SEQUENCE</scope>
    <source>
        <tissue evidence="5">Seedling</tissue>
    </source>
</reference>
<dbReference type="InterPro" id="IPR000668">
    <property type="entry name" value="Peptidase_C1A_C"/>
</dbReference>
<dbReference type="SMART" id="SM00645">
    <property type="entry name" value="Pept_C1"/>
    <property type="match status" value="1"/>
</dbReference>
<dbReference type="InterPro" id="IPR038765">
    <property type="entry name" value="Papain-like_cys_pep_sf"/>
</dbReference>
<dbReference type="AlphaFoldDB" id="A0A1D6NUQ6"/>
<dbReference type="GO" id="GO:0006508">
    <property type="term" value="P:proteolysis"/>
    <property type="evidence" value="ECO:0007669"/>
    <property type="project" value="InterPro"/>
</dbReference>
<keyword evidence="2" id="KW-1015">Disulfide bond</keyword>
<dbReference type="InterPro" id="IPR013201">
    <property type="entry name" value="Prot_inhib_I29"/>
</dbReference>
<dbReference type="SMART" id="SM00848">
    <property type="entry name" value="Inhibitor_I29"/>
    <property type="match status" value="1"/>
</dbReference>
<dbReference type="SMR" id="A0A1D6NUQ6"/>
<dbReference type="GO" id="GO:0008234">
    <property type="term" value="F:cysteine-type peptidase activity"/>
    <property type="evidence" value="ECO:0007669"/>
    <property type="project" value="InterPro"/>
</dbReference>
<organism evidence="5">
    <name type="scientific">Zea mays</name>
    <name type="common">Maize</name>
    <dbReference type="NCBI Taxonomy" id="4577"/>
    <lineage>
        <taxon>Eukaryota</taxon>
        <taxon>Viridiplantae</taxon>
        <taxon>Streptophyta</taxon>
        <taxon>Embryophyta</taxon>
        <taxon>Tracheophyta</taxon>
        <taxon>Spermatophyta</taxon>
        <taxon>Magnoliopsida</taxon>
        <taxon>Liliopsida</taxon>
        <taxon>Poales</taxon>
        <taxon>Poaceae</taxon>
        <taxon>PACMAD clade</taxon>
        <taxon>Panicoideae</taxon>
        <taxon>Andropogonodae</taxon>
        <taxon>Andropogoneae</taxon>
        <taxon>Tripsacinae</taxon>
        <taxon>Zea</taxon>
    </lineage>
</organism>
<comment type="similarity">
    <text evidence="1">Belongs to the peptidase C1 family.</text>
</comment>
<accession>A0A1D6NUQ6</accession>
<dbReference type="InterPro" id="IPR039417">
    <property type="entry name" value="Peptidase_C1A_papain-like"/>
</dbReference>
<dbReference type="Gene3D" id="3.90.70.10">
    <property type="entry name" value="Cysteine proteinases"/>
    <property type="match status" value="1"/>
</dbReference>
<dbReference type="eggNOG" id="KOG1543">
    <property type="taxonomic scope" value="Eukaryota"/>
</dbReference>
<dbReference type="OMA" id="VHRRCAP"/>
<gene>
    <name evidence="5" type="ORF">ZEAMMB73_Zm00001d045228</name>
</gene>
<dbReference type="SUPFAM" id="SSF54001">
    <property type="entry name" value="Cysteine proteinases"/>
    <property type="match status" value="1"/>
</dbReference>
<proteinExistence type="inferred from homology"/>
<dbReference type="FunFam" id="3.90.70.10:FF:000199">
    <property type="entry name" value="Cysteine proteinases superfamily protein"/>
    <property type="match status" value="1"/>
</dbReference>
<dbReference type="Pfam" id="PF00112">
    <property type="entry name" value="Peptidase_C1"/>
    <property type="match status" value="2"/>
</dbReference>
<dbReference type="PANTHER" id="PTHR12411">
    <property type="entry name" value="CYSTEINE PROTEASE FAMILY C1-RELATED"/>
    <property type="match status" value="1"/>
</dbReference>
<evidence type="ECO:0000259" key="3">
    <source>
        <dbReference type="SMART" id="SM00645"/>
    </source>
</evidence>
<dbReference type="PaxDb" id="4577-GRMZM2G060090_P02"/>
<name>A0A1D6NUQ6_MAIZE</name>
<protein>
    <submittedName>
        <fullName evidence="5">Cysteine proteinases superfamily protein</fullName>
    </submittedName>
</protein>
<evidence type="ECO:0000313" key="5">
    <source>
        <dbReference type="EMBL" id="AQL01874.1"/>
    </source>
</evidence>
<dbReference type="PROSITE" id="PS00639">
    <property type="entry name" value="THIOL_PROTEASE_HIS"/>
    <property type="match status" value="1"/>
</dbReference>
<feature type="domain" description="Cathepsin propeptide inhibitor" evidence="4">
    <location>
        <begin position="40"/>
        <end position="98"/>
    </location>
</feature>
<dbReference type="InterPro" id="IPR025661">
    <property type="entry name" value="Pept_asp_AS"/>
</dbReference>
<dbReference type="CDD" id="cd02248">
    <property type="entry name" value="Peptidase_C1A"/>
    <property type="match status" value="1"/>
</dbReference>